<evidence type="ECO:0000256" key="1">
    <source>
        <dbReference type="ARBA" id="ARBA00023125"/>
    </source>
</evidence>
<organism evidence="3 4">
    <name type="scientific">Bacillus suaedaesalsae</name>
    <dbReference type="NCBI Taxonomy" id="2810349"/>
    <lineage>
        <taxon>Bacteria</taxon>
        <taxon>Bacillati</taxon>
        <taxon>Bacillota</taxon>
        <taxon>Bacilli</taxon>
        <taxon>Bacillales</taxon>
        <taxon>Bacillaceae</taxon>
        <taxon>Bacillus</taxon>
    </lineage>
</organism>
<dbReference type="RefSeq" id="WP_204203504.1">
    <property type="nucleotide sequence ID" value="NZ_JAFELM010000030.1"/>
</dbReference>
<evidence type="ECO:0000313" key="4">
    <source>
        <dbReference type="Proteomes" id="UP001518925"/>
    </source>
</evidence>
<sequence length="192" mass="22676">MEQLNYYEVTTFEQAKVLSNDLRMKILSLFHDDKSRTAKQIADQLEMSASKVHYHVRELVKVGLLVLTETRENAGIVEKYYLPIAKDIRIRLSRIEGEGIHLLHEQSQIINNTLKEFKISFLKAFEHAHNDQNNSRPLFFQMSKYMSEEERVELYRELKELSEKWNNRLSNSCKDPEKKELGLLVSLYEVIE</sequence>
<dbReference type="SMART" id="SM00418">
    <property type="entry name" value="HTH_ARSR"/>
    <property type="match status" value="1"/>
</dbReference>
<keyword evidence="1" id="KW-0238">DNA-binding</keyword>
<dbReference type="InterPro" id="IPR001845">
    <property type="entry name" value="HTH_ArsR_DNA-bd_dom"/>
</dbReference>
<dbReference type="InterPro" id="IPR036390">
    <property type="entry name" value="WH_DNA-bd_sf"/>
</dbReference>
<dbReference type="Gene3D" id="1.10.10.10">
    <property type="entry name" value="Winged helix-like DNA-binding domain superfamily/Winged helix DNA-binding domain"/>
    <property type="match status" value="1"/>
</dbReference>
<proteinExistence type="predicted"/>
<gene>
    <name evidence="3" type="ORF">JR050_10780</name>
</gene>
<evidence type="ECO:0000313" key="3">
    <source>
        <dbReference type="EMBL" id="MBM6618143.1"/>
    </source>
</evidence>
<dbReference type="Proteomes" id="UP001518925">
    <property type="component" value="Unassembled WGS sequence"/>
</dbReference>
<comment type="caution">
    <text evidence="3">The sequence shown here is derived from an EMBL/GenBank/DDBJ whole genome shotgun (WGS) entry which is preliminary data.</text>
</comment>
<dbReference type="InterPro" id="IPR036388">
    <property type="entry name" value="WH-like_DNA-bd_sf"/>
</dbReference>
<dbReference type="InterPro" id="IPR011991">
    <property type="entry name" value="ArsR-like_HTH"/>
</dbReference>
<reference evidence="3 4" key="1">
    <citation type="submission" date="2021-02" db="EMBL/GenBank/DDBJ databases">
        <title>Bacillus sp. RD4P76, an endophyte from a halophyte.</title>
        <authorList>
            <person name="Sun J.-Q."/>
        </authorList>
    </citation>
    <scope>NUCLEOTIDE SEQUENCE [LARGE SCALE GENOMIC DNA]</scope>
    <source>
        <strain evidence="3 4">RD4P76</strain>
    </source>
</reference>
<dbReference type="CDD" id="cd00090">
    <property type="entry name" value="HTH_ARSR"/>
    <property type="match status" value="1"/>
</dbReference>
<dbReference type="EMBL" id="JAFELM010000030">
    <property type="protein sequence ID" value="MBM6618143.1"/>
    <property type="molecule type" value="Genomic_DNA"/>
</dbReference>
<evidence type="ECO:0000259" key="2">
    <source>
        <dbReference type="SMART" id="SM00418"/>
    </source>
</evidence>
<dbReference type="SUPFAM" id="SSF46785">
    <property type="entry name" value="Winged helix' DNA-binding domain"/>
    <property type="match status" value="1"/>
</dbReference>
<protein>
    <submittedName>
        <fullName evidence="3">Helix-turn-helix transcriptional regulator</fullName>
    </submittedName>
</protein>
<feature type="domain" description="HTH arsR-type" evidence="2">
    <location>
        <begin position="13"/>
        <end position="97"/>
    </location>
</feature>
<dbReference type="Pfam" id="PF12840">
    <property type="entry name" value="HTH_20"/>
    <property type="match status" value="1"/>
</dbReference>
<name>A0ABS2DI49_9BACI</name>
<accession>A0ABS2DI49</accession>
<keyword evidence="4" id="KW-1185">Reference proteome</keyword>